<reference evidence="9" key="1">
    <citation type="journal article" date="2023" name="Mol. Plant Microbe Interact.">
        <title>Elucidating the Obligate Nature and Biological Capacity of an Invasive Fungal Corn Pathogen.</title>
        <authorList>
            <person name="MacCready J.S."/>
            <person name="Roggenkamp E.M."/>
            <person name="Gdanetz K."/>
            <person name="Chilvers M.I."/>
        </authorList>
    </citation>
    <scope>NUCLEOTIDE SEQUENCE</scope>
    <source>
        <strain evidence="9">PM02</strain>
    </source>
</reference>
<dbReference type="InterPro" id="IPR049326">
    <property type="entry name" value="Rhodopsin_dom_fungi"/>
</dbReference>
<dbReference type="InterPro" id="IPR052337">
    <property type="entry name" value="SAT4-like"/>
</dbReference>
<feature type="transmembrane region" description="Helical" evidence="7">
    <location>
        <begin position="183"/>
        <end position="208"/>
    </location>
</feature>
<evidence type="ECO:0000256" key="5">
    <source>
        <dbReference type="ARBA" id="ARBA00038359"/>
    </source>
</evidence>
<evidence type="ECO:0000256" key="7">
    <source>
        <dbReference type="SAM" id="Phobius"/>
    </source>
</evidence>
<name>A0AAD9HYD7_9PEZI</name>
<feature type="transmembrane region" description="Helical" evidence="7">
    <location>
        <begin position="20"/>
        <end position="43"/>
    </location>
</feature>
<evidence type="ECO:0000313" key="9">
    <source>
        <dbReference type="EMBL" id="KAK2067721.1"/>
    </source>
</evidence>
<proteinExistence type="inferred from homology"/>
<gene>
    <name evidence="9" type="ORF">P8C59_001434</name>
</gene>
<dbReference type="PANTHER" id="PTHR33048:SF19">
    <property type="entry name" value="MEMBRANE PROTEIN PTH11-LIKE, PUTATIVE (AFU_ORTHOLOGUE AFUA_1G14080)-RELATED"/>
    <property type="match status" value="1"/>
</dbReference>
<feature type="region of interest" description="Disordered" evidence="6">
    <location>
        <begin position="291"/>
        <end position="345"/>
    </location>
</feature>
<dbReference type="Proteomes" id="UP001217918">
    <property type="component" value="Unassembled WGS sequence"/>
</dbReference>
<feature type="domain" description="Rhodopsin" evidence="8">
    <location>
        <begin position="36"/>
        <end position="209"/>
    </location>
</feature>
<comment type="caution">
    <text evidence="9">The sequence shown here is derived from an EMBL/GenBank/DDBJ whole genome shotgun (WGS) entry which is preliminary data.</text>
</comment>
<feature type="transmembrane region" description="Helical" evidence="7">
    <location>
        <begin position="96"/>
        <end position="116"/>
    </location>
</feature>
<protein>
    <recommendedName>
        <fullName evidence="8">Rhodopsin domain-containing protein</fullName>
    </recommendedName>
</protein>
<dbReference type="AlphaFoldDB" id="A0AAD9HYD7"/>
<evidence type="ECO:0000256" key="3">
    <source>
        <dbReference type="ARBA" id="ARBA00022989"/>
    </source>
</evidence>
<comment type="similarity">
    <text evidence="5">Belongs to the SAT4 family.</text>
</comment>
<keyword evidence="3 7" id="KW-1133">Transmembrane helix</keyword>
<organism evidence="9 10">
    <name type="scientific">Phyllachora maydis</name>
    <dbReference type="NCBI Taxonomy" id="1825666"/>
    <lineage>
        <taxon>Eukaryota</taxon>
        <taxon>Fungi</taxon>
        <taxon>Dikarya</taxon>
        <taxon>Ascomycota</taxon>
        <taxon>Pezizomycotina</taxon>
        <taxon>Sordariomycetes</taxon>
        <taxon>Sordariomycetidae</taxon>
        <taxon>Phyllachorales</taxon>
        <taxon>Phyllachoraceae</taxon>
        <taxon>Phyllachora</taxon>
    </lineage>
</organism>
<evidence type="ECO:0000313" key="10">
    <source>
        <dbReference type="Proteomes" id="UP001217918"/>
    </source>
</evidence>
<accession>A0AAD9HYD7</accession>
<feature type="transmembrane region" description="Helical" evidence="7">
    <location>
        <begin position="55"/>
        <end position="76"/>
    </location>
</feature>
<sequence length="450" mass="49500">MPLYSNPPPLSDFSDEKPTLLVCWWLTIFCTVIILLRVAGRFVRSERLFTEDKTVALALIPLHLRMACVHLILLWGTNNAQLADANLSDDQIRHKSIASGLVLLSRIFYAATLWVLKATIVEFLSRLIRLHWRRTCRVALIVMRCTLGGTFVAIIISDLAECQPFSHYWQVLPDPGGQCRQGYVQLITMAACNVLTDLLLIIFPVPIIIGRRGHDPVPELFFATVSANALVLGSFVRNKGTKKYRFKYGSVIVGSPERPAAEHGSVTRRPTALGLWGSDEDLVRDIGFSVAGPLRDKPDPDNVQSPRRVRPAPMATTALGLRDDRSEARSPGDKPKKAESVRSDEVALRPCEITTSSRTNLTTHPRVSFFDVGGLLDGPSRLDGYDEHVTSETYNNNLVLPPSSVPAGTGGLHRGSVAFLQDIGCVFATSDAVPNSPGSETCSQDLRRSH</sequence>
<comment type="subcellular location">
    <subcellularLocation>
        <location evidence="1">Membrane</location>
        <topology evidence="1">Multi-pass membrane protein</topology>
    </subcellularLocation>
</comment>
<keyword evidence="4 7" id="KW-0472">Membrane</keyword>
<feature type="transmembrane region" description="Helical" evidence="7">
    <location>
        <begin position="220"/>
        <end position="236"/>
    </location>
</feature>
<keyword evidence="2 7" id="KW-0812">Transmembrane</keyword>
<evidence type="ECO:0000256" key="2">
    <source>
        <dbReference type="ARBA" id="ARBA00022692"/>
    </source>
</evidence>
<evidence type="ECO:0000256" key="4">
    <source>
        <dbReference type="ARBA" id="ARBA00023136"/>
    </source>
</evidence>
<feature type="compositionally biased region" description="Basic and acidic residues" evidence="6">
    <location>
        <begin position="321"/>
        <end position="345"/>
    </location>
</feature>
<evidence type="ECO:0000256" key="1">
    <source>
        <dbReference type="ARBA" id="ARBA00004141"/>
    </source>
</evidence>
<keyword evidence="10" id="KW-1185">Reference proteome</keyword>
<evidence type="ECO:0000259" key="8">
    <source>
        <dbReference type="Pfam" id="PF20684"/>
    </source>
</evidence>
<evidence type="ECO:0000256" key="6">
    <source>
        <dbReference type="SAM" id="MobiDB-lite"/>
    </source>
</evidence>
<dbReference type="EMBL" id="JAQQPM010000001">
    <property type="protein sequence ID" value="KAK2067721.1"/>
    <property type="molecule type" value="Genomic_DNA"/>
</dbReference>
<dbReference type="Pfam" id="PF20684">
    <property type="entry name" value="Fung_rhodopsin"/>
    <property type="match status" value="1"/>
</dbReference>
<dbReference type="GO" id="GO:0016020">
    <property type="term" value="C:membrane"/>
    <property type="evidence" value="ECO:0007669"/>
    <property type="project" value="UniProtKB-SubCell"/>
</dbReference>
<dbReference type="PANTHER" id="PTHR33048">
    <property type="entry name" value="PTH11-LIKE INTEGRAL MEMBRANE PROTEIN (AFU_ORTHOLOGUE AFUA_5G11245)"/>
    <property type="match status" value="1"/>
</dbReference>